<feature type="domain" description="Amidohydrolase-related" evidence="2">
    <location>
        <begin position="79"/>
        <end position="484"/>
    </location>
</feature>
<dbReference type="Gene3D" id="3.20.20.140">
    <property type="entry name" value="Metal-dependent hydrolases"/>
    <property type="match status" value="1"/>
</dbReference>
<organism evidence="3 4">
    <name type="scientific">Massilia psychrophila</name>
    <dbReference type="NCBI Taxonomy" id="1603353"/>
    <lineage>
        <taxon>Bacteria</taxon>
        <taxon>Pseudomonadati</taxon>
        <taxon>Pseudomonadota</taxon>
        <taxon>Betaproteobacteria</taxon>
        <taxon>Burkholderiales</taxon>
        <taxon>Oxalobacteraceae</taxon>
        <taxon>Telluria group</taxon>
        <taxon>Massilia</taxon>
    </lineage>
</organism>
<dbReference type="Gene3D" id="2.30.40.10">
    <property type="entry name" value="Urease, subunit C, domain 1"/>
    <property type="match status" value="1"/>
</dbReference>
<dbReference type="PANTHER" id="PTHR43135:SF3">
    <property type="entry name" value="ALPHA-D-RIBOSE 1-METHYLPHOSPHONATE 5-TRIPHOSPHATE DIPHOSPHATASE"/>
    <property type="match status" value="1"/>
</dbReference>
<dbReference type="InterPro" id="IPR011059">
    <property type="entry name" value="Metal-dep_hydrolase_composite"/>
</dbReference>
<dbReference type="Proteomes" id="UP000228593">
    <property type="component" value="Unassembled WGS sequence"/>
</dbReference>
<dbReference type="PROSITE" id="PS51257">
    <property type="entry name" value="PROKAR_LIPOPROTEIN"/>
    <property type="match status" value="1"/>
</dbReference>
<comment type="caution">
    <text evidence="3">The sequence shown here is derived from an EMBL/GenBank/DDBJ whole genome shotgun (WGS) entry which is preliminary data.</text>
</comment>
<evidence type="ECO:0000259" key="2">
    <source>
        <dbReference type="Pfam" id="PF01979"/>
    </source>
</evidence>
<evidence type="ECO:0000313" key="3">
    <source>
        <dbReference type="EMBL" id="PIL41738.1"/>
    </source>
</evidence>
<dbReference type="AlphaFoldDB" id="A0A2G8T7V3"/>
<protein>
    <submittedName>
        <fullName evidence="3">Amidohydrolase</fullName>
    </submittedName>
</protein>
<dbReference type="Pfam" id="PF01979">
    <property type="entry name" value="Amidohydro_1"/>
    <property type="match status" value="1"/>
</dbReference>
<keyword evidence="1" id="KW-0732">Signal</keyword>
<dbReference type="SUPFAM" id="SSF51556">
    <property type="entry name" value="Metallo-dependent hydrolases"/>
    <property type="match status" value="1"/>
</dbReference>
<reference evidence="3 4" key="1">
    <citation type="submission" date="2017-10" db="EMBL/GenBank/DDBJ databases">
        <title>Massilia psychrophilum sp. nov., a novel purple-pigmented bacterium isolated from Tianshan glacier, Xinjiang Municipality, China.</title>
        <authorList>
            <person name="Wang H."/>
        </authorList>
    </citation>
    <scope>NUCLEOTIDE SEQUENCE [LARGE SCALE GENOMIC DNA]</scope>
    <source>
        <strain evidence="3 4">JCM 30813</strain>
    </source>
</reference>
<accession>A0A2G8T7V3</accession>
<dbReference type="EMBL" id="PDOB01000001">
    <property type="protein sequence ID" value="PIL41738.1"/>
    <property type="molecule type" value="Genomic_DNA"/>
</dbReference>
<dbReference type="InterPro" id="IPR051781">
    <property type="entry name" value="Metallo-dep_Hydrolase"/>
</dbReference>
<keyword evidence="3" id="KW-0378">Hydrolase</keyword>
<proteinExistence type="predicted"/>
<dbReference type="PANTHER" id="PTHR43135">
    <property type="entry name" value="ALPHA-D-RIBOSE 1-METHYLPHOSPHONATE 5-TRIPHOSPHATE DIPHOSPHATASE"/>
    <property type="match status" value="1"/>
</dbReference>
<evidence type="ECO:0000256" key="1">
    <source>
        <dbReference type="SAM" id="SignalP"/>
    </source>
</evidence>
<dbReference type="GO" id="GO:0016810">
    <property type="term" value="F:hydrolase activity, acting on carbon-nitrogen (but not peptide) bonds"/>
    <property type="evidence" value="ECO:0007669"/>
    <property type="project" value="InterPro"/>
</dbReference>
<dbReference type="InterPro" id="IPR006680">
    <property type="entry name" value="Amidohydro-rel"/>
</dbReference>
<feature type="signal peptide" evidence="1">
    <location>
        <begin position="1"/>
        <end position="23"/>
    </location>
</feature>
<feature type="chain" id="PRO_5013836189" evidence="1">
    <location>
        <begin position="24"/>
        <end position="493"/>
    </location>
</feature>
<name>A0A2G8T7V3_9BURK</name>
<dbReference type="SUPFAM" id="SSF51338">
    <property type="entry name" value="Composite domain of metallo-dependent hydrolases"/>
    <property type="match status" value="1"/>
</dbReference>
<dbReference type="OrthoDB" id="9807210at2"/>
<keyword evidence="4" id="KW-1185">Reference proteome</keyword>
<sequence>MKLLFACLFSTTLSLLSCLPAFASGAIWITNVKLVSPERLDRIERGSVLIEDGRIAAVERGARARKPAGATLVDGKGYFLTPGLIDSHVHLHAVPGMSAEQAAAQPLMQQQYFRQLPRSFLYYGFTTVIDLALADRGVIDRFNQAPLHPQVVHCGEPLVFANGYPMSFAAPKVRFETFNNFIYDPKQAASIPSQYRPEAHTPEAGVARVKRAGGICVKTHIEHGFGRERNLPMMGPAVFAQVRAAATDHGLVLVTHANSFKTQTAAVAAGADVLAHGMWHWGALDNEAELPAQIKTLLDDIAAKGIGYQPTMQVLYGLRAYFDPAYLNDPGVAKVVPKAMLAWFQSAEGKWFKEELAGDGEIDAVALKGMEAPLRRQAQVIAYLASKNANIVVATDTPSSPTFGNLPGLNGNLELRRMHAAGMSLAQVFKAATINNARTFKLDAQVATIEKGKNADLLLMRTSPLKDIAAYDSVVTLWVGGKQVARAQLAAGE</sequence>
<gene>
    <name evidence="3" type="ORF">CR103_01550</name>
</gene>
<dbReference type="RefSeq" id="WP_099914223.1">
    <property type="nucleotide sequence ID" value="NZ_BMHS01000001.1"/>
</dbReference>
<evidence type="ECO:0000313" key="4">
    <source>
        <dbReference type="Proteomes" id="UP000228593"/>
    </source>
</evidence>
<dbReference type="InterPro" id="IPR032466">
    <property type="entry name" value="Metal_Hydrolase"/>
</dbReference>